<evidence type="ECO:0000313" key="2">
    <source>
        <dbReference type="Proteomes" id="UP000433737"/>
    </source>
</evidence>
<dbReference type="AlphaFoldDB" id="A0AAX3J3R3"/>
<dbReference type="Proteomes" id="UP000433737">
    <property type="component" value="Unassembled WGS sequence"/>
</dbReference>
<name>A0AAX3J3R3_9GAMM</name>
<accession>A0AAX3J3R3</accession>
<protein>
    <submittedName>
        <fullName evidence="1">Uncharacterized protein</fullName>
    </submittedName>
</protein>
<dbReference type="EMBL" id="CABWMH010000007">
    <property type="protein sequence ID" value="VXB51675.1"/>
    <property type="molecule type" value="Genomic_DNA"/>
</dbReference>
<gene>
    <name evidence="1" type="ORF">PANT111_150131</name>
</gene>
<reference evidence="1 2" key="1">
    <citation type="submission" date="2019-10" db="EMBL/GenBank/DDBJ databases">
        <authorList>
            <person name="Karimi E."/>
        </authorList>
    </citation>
    <scope>NUCLEOTIDE SEQUENCE [LARGE SCALE GENOMIC DNA]</scope>
    <source>
        <strain evidence="1">Pantoea sp. 111</strain>
    </source>
</reference>
<organism evidence="1 2">
    <name type="scientific">Pantoea brenneri</name>
    <dbReference type="NCBI Taxonomy" id="472694"/>
    <lineage>
        <taxon>Bacteria</taxon>
        <taxon>Pseudomonadati</taxon>
        <taxon>Pseudomonadota</taxon>
        <taxon>Gammaproteobacteria</taxon>
        <taxon>Enterobacterales</taxon>
        <taxon>Erwiniaceae</taxon>
        <taxon>Pantoea</taxon>
    </lineage>
</organism>
<sequence length="79" mass="9456">MRTFISGATRFYFMDPYEKLPDVYADRGFVDGYVIWPRKTGKWDVRWKYSGDWEEITGQQFDTENEAFLCAHAHHVKRS</sequence>
<comment type="caution">
    <text evidence="1">The sequence shown here is derived from an EMBL/GenBank/DDBJ whole genome shotgun (WGS) entry which is preliminary data.</text>
</comment>
<proteinExistence type="predicted"/>
<evidence type="ECO:0000313" key="1">
    <source>
        <dbReference type="EMBL" id="VXB51675.1"/>
    </source>
</evidence>
<dbReference type="RefSeq" id="WP_159223341.1">
    <property type="nucleotide sequence ID" value="NZ_LR733469.1"/>
</dbReference>